<reference evidence="2" key="1">
    <citation type="submission" date="2023-06" db="EMBL/GenBank/DDBJ databases">
        <authorList>
            <person name="Kurt Z."/>
        </authorList>
    </citation>
    <scope>NUCLEOTIDE SEQUENCE</scope>
</reference>
<dbReference type="EMBL" id="CAXDID020000207">
    <property type="protein sequence ID" value="CAL6055890.1"/>
    <property type="molecule type" value="Genomic_DNA"/>
</dbReference>
<evidence type="ECO:0000313" key="2">
    <source>
        <dbReference type="EMBL" id="CAI9959130.1"/>
    </source>
</evidence>
<dbReference type="EMBL" id="CATOUU010000914">
    <property type="protein sequence ID" value="CAI9959136.1"/>
    <property type="molecule type" value="Genomic_DNA"/>
</dbReference>
<organism evidence="2">
    <name type="scientific">Hexamita inflata</name>
    <dbReference type="NCBI Taxonomy" id="28002"/>
    <lineage>
        <taxon>Eukaryota</taxon>
        <taxon>Metamonada</taxon>
        <taxon>Diplomonadida</taxon>
        <taxon>Hexamitidae</taxon>
        <taxon>Hexamitinae</taxon>
        <taxon>Hexamita</taxon>
    </lineage>
</organism>
<sequence length="105" mass="12489">MKSQKATQRHIQQQLILNISLTQAIHAINHQIVELQFQAAKIQRKHWTQFEDRLLSTAVSVFGTEDLEKLRQVVLSKTKKQIYFRLRYMLENPLCFQNKGYTFLK</sequence>
<evidence type="ECO:0000313" key="6">
    <source>
        <dbReference type="Proteomes" id="UP001642409"/>
    </source>
</evidence>
<protein>
    <submittedName>
        <fullName evidence="2">SANT/Myb domain</fullName>
    </submittedName>
    <submittedName>
        <fullName evidence="4">SANT/Myb_domain</fullName>
    </submittedName>
</protein>
<dbReference type="InterPro" id="IPR009057">
    <property type="entry name" value="Homeodomain-like_sf"/>
</dbReference>
<evidence type="ECO:0000313" key="5">
    <source>
        <dbReference type="EMBL" id="CAL6055890.1"/>
    </source>
</evidence>
<dbReference type="SMART" id="SM00717">
    <property type="entry name" value="SANT"/>
    <property type="match status" value="1"/>
</dbReference>
<evidence type="ECO:0000259" key="1">
    <source>
        <dbReference type="SMART" id="SM00717"/>
    </source>
</evidence>
<feature type="domain" description="Myb-like" evidence="1">
    <location>
        <begin position="43"/>
        <end position="92"/>
    </location>
</feature>
<reference evidence="4 6" key="2">
    <citation type="submission" date="2024-07" db="EMBL/GenBank/DDBJ databases">
        <authorList>
            <person name="Akdeniz Z."/>
        </authorList>
    </citation>
    <scope>NUCLEOTIDE SEQUENCE [LARGE SCALE GENOMIC DNA]</scope>
</reference>
<dbReference type="SUPFAM" id="SSF46689">
    <property type="entry name" value="Homeodomain-like"/>
    <property type="match status" value="1"/>
</dbReference>
<dbReference type="EMBL" id="CATOUU010000914">
    <property type="protein sequence ID" value="CAI9959130.1"/>
    <property type="molecule type" value="Genomic_DNA"/>
</dbReference>
<name>A0AA86QI57_9EUKA</name>
<accession>A0AA86QI57</accession>
<evidence type="ECO:0000313" key="4">
    <source>
        <dbReference type="EMBL" id="CAL6055878.1"/>
    </source>
</evidence>
<keyword evidence="6" id="KW-1185">Reference proteome</keyword>
<dbReference type="CDD" id="cd00167">
    <property type="entry name" value="SANT"/>
    <property type="match status" value="1"/>
</dbReference>
<proteinExistence type="predicted"/>
<dbReference type="InterPro" id="IPR001005">
    <property type="entry name" value="SANT/Myb"/>
</dbReference>
<gene>
    <name evidence="4" type="ORF">HINF_LOCUS46758</name>
    <name evidence="5" type="ORF">HINF_LOCUS46764</name>
    <name evidence="2" type="ORF">HINF_LOCUS46775</name>
    <name evidence="3" type="ORF">HINF_LOCUS46781</name>
</gene>
<evidence type="ECO:0000313" key="3">
    <source>
        <dbReference type="EMBL" id="CAI9959136.1"/>
    </source>
</evidence>
<dbReference type="AlphaFoldDB" id="A0AA86QI57"/>
<dbReference type="EMBL" id="CAXDID020000207">
    <property type="protein sequence ID" value="CAL6055878.1"/>
    <property type="molecule type" value="Genomic_DNA"/>
</dbReference>
<comment type="caution">
    <text evidence="2">The sequence shown here is derived from an EMBL/GenBank/DDBJ whole genome shotgun (WGS) entry which is preliminary data.</text>
</comment>
<dbReference type="Proteomes" id="UP001642409">
    <property type="component" value="Unassembled WGS sequence"/>
</dbReference>